<dbReference type="Proteomes" id="UP000203316">
    <property type="component" value="Segment"/>
</dbReference>
<dbReference type="GeneID" id="5850512"/>
<reference evidence="1 2" key="1">
    <citation type="submission" date="2007-11" db="EMBL/GenBank/DDBJ databases">
        <title>Sequence and organization of Orgyia leucostigma nucleopolyhedrovirus genome.</title>
        <authorList>
            <person name="Eveleigh R.J.M."/>
            <person name="Lapointe R."/>
            <person name="Graham R.I."/>
            <person name="Lauzon H.A.M."/>
            <person name="Pavlik L."/>
            <person name="Arif B.M."/>
            <person name="Lucarotti C.J."/>
        </authorList>
    </citation>
    <scope>NUCLEOTIDE SEQUENCE [LARGE SCALE GENOMIC DNA]</scope>
    <source>
        <strain evidence="1">CFS-77</strain>
    </source>
</reference>
<dbReference type="EMBL" id="EU309041">
    <property type="protein sequence ID" value="ABY65830.1"/>
    <property type="molecule type" value="Genomic_DNA"/>
</dbReference>
<dbReference type="OrthoDB" id="7197at10239"/>
<name>B0FDX2_9ABAC</name>
<dbReference type="RefSeq" id="YP_001651014.1">
    <property type="nucleotide sequence ID" value="NC_010276.1"/>
</dbReference>
<protein>
    <submittedName>
        <fullName evidence="1">Uncharacterized protein</fullName>
    </submittedName>
</protein>
<keyword evidence="2" id="KW-1185">Reference proteome</keyword>
<sequence>MAENYIHRVSMLQLCCNVSYGVEFENATLALLFVPQCKCDYDKRRTIVKAVITNAFGKANVYKCKFDTLHFDSFQSVKLNDMLPSRLKDREWLENFPAKNHPTITKWWMVMSENFDDFNLNFNFKFAVLERPTENYLWITSCNLKFDSCTTSNLYFNQNCVETKRYEGEEHFKSFTAFESWVSKCDMNIWIWLDKNVNNFAYICQCQDACLCLIEMIENLNANTKTYYGHAVLMYVLERMRPRDWRFVEFYERNVVDKVRDAFKHDPDNVELQNWINFDGNVDEFKTIGLANTIKRTQFDAAYKWFCQNVKIPTIIDRGQLKCYCDAPIDCCLAKKQRSVSHKKAYINDVQYVIQNCSYKHDMLLTDAIMECASLNNGMFKLGDDNTPAGQIVIDVAKYPQLWRFVDLLNTYNYTGVELNMHANRCSSKGTYNSPCCIKERYIIENTFNNRYLQSTFFKFVGNLHDIFATFHSRCNSAEPMEKCFPKNFVEKYLHAHGATHVHVMRRDYVFQLIENANDADKNNVMIKKKIINTWNKNRNVFINDRQVCIVQIQRWFKKKIYNPDSVMVGKLKKRYENNYKILLRK</sequence>
<dbReference type="KEGG" id="vg:5850512"/>
<evidence type="ECO:0000313" key="2">
    <source>
        <dbReference type="Proteomes" id="UP000203316"/>
    </source>
</evidence>
<organism evidence="1 2">
    <name type="scientific">Orgyia leucostigma nucleopolyhedrovirus</name>
    <dbReference type="NCBI Taxonomy" id="490711"/>
    <lineage>
        <taxon>Viruses</taxon>
        <taxon>Viruses incertae sedis</taxon>
        <taxon>Naldaviricetes</taxon>
        <taxon>Lefavirales</taxon>
        <taxon>Baculoviridae</taxon>
        <taxon>Alphabaculovirus</taxon>
        <taxon>Alphabaculovirus orleucostigmae</taxon>
    </lineage>
</organism>
<evidence type="ECO:0000313" key="1">
    <source>
        <dbReference type="EMBL" id="ABY65830.1"/>
    </source>
</evidence>
<accession>B0FDX2</accession>
<proteinExistence type="predicted"/>